<feature type="region of interest" description="Disordered" evidence="1">
    <location>
        <begin position="1"/>
        <end position="22"/>
    </location>
</feature>
<protein>
    <submittedName>
        <fullName evidence="2">Uncharacterized protein</fullName>
    </submittedName>
</protein>
<feature type="region of interest" description="Disordered" evidence="1">
    <location>
        <begin position="148"/>
        <end position="178"/>
    </location>
</feature>
<reference evidence="2 3" key="1">
    <citation type="journal article" date="2023" name="G3 (Bethesda)">
        <title>A chromosome-level genome assembly of Zasmidium syzygii isolated from banana leaves.</title>
        <authorList>
            <person name="van Westerhoven A.C."/>
            <person name="Mehrabi R."/>
            <person name="Talebi R."/>
            <person name="Steentjes M.B.F."/>
            <person name="Corcolon B."/>
            <person name="Chong P.A."/>
            <person name="Kema G.H.J."/>
            <person name="Seidl M.F."/>
        </authorList>
    </citation>
    <scope>NUCLEOTIDE SEQUENCE [LARGE SCALE GENOMIC DNA]</scope>
    <source>
        <strain evidence="2 3">P124</strain>
    </source>
</reference>
<organism evidence="2 3">
    <name type="scientific">Zasmidium cellare</name>
    <name type="common">Wine cellar mold</name>
    <name type="synonym">Racodium cellare</name>
    <dbReference type="NCBI Taxonomy" id="395010"/>
    <lineage>
        <taxon>Eukaryota</taxon>
        <taxon>Fungi</taxon>
        <taxon>Dikarya</taxon>
        <taxon>Ascomycota</taxon>
        <taxon>Pezizomycotina</taxon>
        <taxon>Dothideomycetes</taxon>
        <taxon>Dothideomycetidae</taxon>
        <taxon>Mycosphaerellales</taxon>
        <taxon>Mycosphaerellaceae</taxon>
        <taxon>Zasmidium</taxon>
    </lineage>
</organism>
<accession>A0ABR0DWX6</accession>
<evidence type="ECO:0000313" key="3">
    <source>
        <dbReference type="Proteomes" id="UP001305779"/>
    </source>
</evidence>
<dbReference type="Proteomes" id="UP001305779">
    <property type="component" value="Unassembled WGS sequence"/>
</dbReference>
<feature type="compositionally biased region" description="Basic and acidic residues" evidence="1">
    <location>
        <begin position="164"/>
        <end position="178"/>
    </location>
</feature>
<proteinExistence type="predicted"/>
<evidence type="ECO:0000256" key="1">
    <source>
        <dbReference type="SAM" id="MobiDB-lite"/>
    </source>
</evidence>
<evidence type="ECO:0000313" key="2">
    <source>
        <dbReference type="EMBL" id="KAK4493677.1"/>
    </source>
</evidence>
<name>A0ABR0DWX6_ZASCE</name>
<dbReference type="EMBL" id="JAXOVC010000015">
    <property type="protein sequence ID" value="KAK4493677.1"/>
    <property type="molecule type" value="Genomic_DNA"/>
</dbReference>
<comment type="caution">
    <text evidence="2">The sequence shown here is derived from an EMBL/GenBank/DDBJ whole genome shotgun (WGS) entry which is preliminary data.</text>
</comment>
<gene>
    <name evidence="2" type="ORF">PRZ48_014862</name>
</gene>
<keyword evidence="3" id="KW-1185">Reference proteome</keyword>
<sequence>MSASAPPPNAPTAPRGFRPPPLSGLRCRICNRPLDVTDKELCKHCQTQNAKPVLPATEINYNNEWGAWLGDDGEENQGMREGLEEQRRRMPNASQLEVVRGLIDRWDHWFNVATQEEVAKPAEKSRELPPNMACMQGLRRLAQTIENDVERERKSSQAEQDFQDLMKHFEGSSKKKEK</sequence>